<evidence type="ECO:0000259" key="5">
    <source>
        <dbReference type="Pfam" id="PF23357"/>
    </source>
</evidence>
<dbReference type="Pfam" id="PF09822">
    <property type="entry name" value="ABC_transp_aux"/>
    <property type="match status" value="1"/>
</dbReference>
<evidence type="ECO:0000313" key="6">
    <source>
        <dbReference type="EMBL" id="AUI67327.1"/>
    </source>
</evidence>
<reference evidence="7" key="1">
    <citation type="submission" date="2016-12" db="EMBL/GenBank/DDBJ databases">
        <title>Complete Genome Sequence of Beggiatoa leptomitiformis D-401.</title>
        <authorList>
            <person name="Fomenkov A."/>
            <person name="Vincze T."/>
            <person name="Grabovich M."/>
            <person name="Anton B.P."/>
            <person name="Dubinina G."/>
            <person name="Orlova M."/>
            <person name="Belousova E."/>
            <person name="Roberts R.J."/>
        </authorList>
    </citation>
    <scope>NUCLEOTIDE SEQUENCE [LARGE SCALE GENOMIC DNA]</scope>
    <source>
        <strain evidence="7">D-401</strain>
    </source>
</reference>
<keyword evidence="3" id="KW-0812">Transmembrane</keyword>
<feature type="domain" description="DUF7088" evidence="5">
    <location>
        <begin position="38"/>
        <end position="136"/>
    </location>
</feature>
<dbReference type="Proteomes" id="UP000234271">
    <property type="component" value="Chromosome"/>
</dbReference>
<feature type="region of interest" description="Disordered" evidence="2">
    <location>
        <begin position="419"/>
        <end position="452"/>
    </location>
</feature>
<keyword evidence="7" id="KW-1185">Reference proteome</keyword>
<organism evidence="6 7">
    <name type="scientific">Beggiatoa leptomitoformis</name>
    <dbReference type="NCBI Taxonomy" id="288004"/>
    <lineage>
        <taxon>Bacteria</taxon>
        <taxon>Pseudomonadati</taxon>
        <taxon>Pseudomonadota</taxon>
        <taxon>Gammaproteobacteria</taxon>
        <taxon>Thiotrichales</taxon>
        <taxon>Thiotrichaceae</taxon>
        <taxon>Beggiatoa</taxon>
    </lineage>
</organism>
<dbReference type="OrthoDB" id="9777219at2"/>
<feature type="compositionally biased region" description="Basic and acidic residues" evidence="2">
    <location>
        <begin position="423"/>
        <end position="452"/>
    </location>
</feature>
<dbReference type="InterPro" id="IPR055396">
    <property type="entry name" value="DUF7088"/>
</dbReference>
<evidence type="ECO:0000256" key="3">
    <source>
        <dbReference type="SAM" id="Phobius"/>
    </source>
</evidence>
<dbReference type="KEGG" id="blep:AL038_05455"/>
<evidence type="ECO:0000313" key="7">
    <source>
        <dbReference type="Proteomes" id="UP000234271"/>
    </source>
</evidence>
<evidence type="ECO:0000256" key="2">
    <source>
        <dbReference type="SAM" id="MobiDB-lite"/>
    </source>
</evidence>
<feature type="transmembrane region" description="Helical" evidence="3">
    <location>
        <begin position="610"/>
        <end position="630"/>
    </location>
</feature>
<evidence type="ECO:0000259" key="4">
    <source>
        <dbReference type="Pfam" id="PF09822"/>
    </source>
</evidence>
<sequence>MNKLLTTTGLLLGVALLIAVNITSNTALKSARLDLTANQLYTLSQGSKNIINSLQEPITLRFYISQKLATNLPSLNSYTIRVKELLEEYQRLSLGKINLQVIDPEPFTEEEDRAVGYGLQGVPVSEESLFYFGLVGTNSIGTEELISFFQPNRAELLEYDLTQLVYRLANPKQKVVGFMSSLPMQGSRMPAFLQRGGAEPWAVYEQLSKLFEVRSLAMDVDSIPADVDVLMLVHPKALSDATLYALDQFVLRGGRLLAFVDPYSEVEAPQNDPNNPMAAMQQSRSSNLPRLFDKWGVELVDGKVVGDLNLAKKVQASRGGRPIVIDYPVWIDLNTPNFNKDDVITAKSDMITFASAGILKKKEGAETQFIPLIETSDKAMQIEATQLMFMSDPTSLVQNFKPEGQFTLAARITGKVKTAFPDGKPKVEKNPTEDTHEETAKPEEKPTEQLTESKESINVIVVADTDLLDDRMWVQIQSFLGQKVAMPLAANGSLVTNALDNLSGSNDLISVRNRGSFARPFTRVEALKQEAEAQFSQKAKELQAQLEDTEGQLRKLQNQRQDGNKLVLTTEQQQEVERFRAEKVKIRKELRDVQHELQKNIEGLEAGIKFINIALVPFFVGFAGIFFGAYRLRRRQQLKR</sequence>
<feature type="coiled-coil region" evidence="1">
    <location>
        <begin position="528"/>
        <end position="607"/>
    </location>
</feature>
<gene>
    <name evidence="6" type="ORF">BLE401_00525</name>
</gene>
<proteinExistence type="predicted"/>
<dbReference type="STRING" id="288004.AL038_05455"/>
<accession>A0A2N9YA39</accession>
<keyword evidence="3" id="KW-1133">Transmembrane helix</keyword>
<name>A0A2N9YA39_9GAMM</name>
<dbReference type="Pfam" id="PF23357">
    <property type="entry name" value="DUF7088"/>
    <property type="match status" value="1"/>
</dbReference>
<protein>
    <submittedName>
        <fullName evidence="6">Uncharacterized protein</fullName>
    </submittedName>
</protein>
<keyword evidence="1" id="KW-0175">Coiled coil</keyword>
<dbReference type="InterPro" id="IPR019196">
    <property type="entry name" value="ABC_transp_unknown"/>
</dbReference>
<dbReference type="RefSeq" id="WP_062150149.1">
    <property type="nucleotide sequence ID" value="NZ_CP012373.2"/>
</dbReference>
<dbReference type="AlphaFoldDB" id="A0A2N9YA39"/>
<dbReference type="EMBL" id="CP018889">
    <property type="protein sequence ID" value="AUI67327.1"/>
    <property type="molecule type" value="Genomic_DNA"/>
</dbReference>
<feature type="domain" description="ABC-type uncharacterised transport system" evidence="4">
    <location>
        <begin position="174"/>
        <end position="498"/>
    </location>
</feature>
<keyword evidence="3" id="KW-0472">Membrane</keyword>
<evidence type="ECO:0000256" key="1">
    <source>
        <dbReference type="SAM" id="Coils"/>
    </source>
</evidence>